<evidence type="ECO:0000313" key="2">
    <source>
        <dbReference type="Proteomes" id="UP000515819"/>
    </source>
</evidence>
<dbReference type="Proteomes" id="UP000515819">
    <property type="component" value="Chromosome"/>
</dbReference>
<keyword evidence="2" id="KW-1185">Reference proteome</keyword>
<name>A0A7G9FN73_9FIRM</name>
<reference evidence="1 2" key="1">
    <citation type="submission" date="2020-08" db="EMBL/GenBank/DDBJ databases">
        <authorList>
            <person name="Liu C."/>
            <person name="Sun Q."/>
        </authorList>
    </citation>
    <scope>NUCLEOTIDE SEQUENCE [LARGE SCALE GENOMIC DNA]</scope>
    <source>
        <strain evidence="1 2">NSJ-4</strain>
    </source>
</reference>
<sequence length="848" mass="95915">MKRFLIKAFVFIAVAVGTAFLVNQFNNRGLDRVSSELDEPTLPYVYLEFEGKVINRTCGYTQTMSTSLMRDGIVPLNSNHGVTVLVDNEAKYGETFTYELRSIAGDSLVERGDAVPGSVENGRKKYDVNFRMDMQQNREYVFVFIITAADGTEVRYYNRVVNLAEQHAKAIVDFATNFHDTTFIKEVNESEGNVVFDNLKTDKAGTTSSLAHVDLNATYEQITWGGLTPVVVTGVTPTITEIDKEYAVIHMSYVVESMNDKKSHYYQVDEYYNVTYNRSSEMVKLLAFDRYQESFFDSGYISKDRNSISMGVTNEPAEYVTSEDYGILAFVRLGQLWMYKYNDSSLTNIFSYPQDSYSDARTLNTNLDINIADMDEDGNIYFVVYGYMNRGVHEGKNGMSLYYYSAESMTTQELFFVECDESYDIMKKETGRFTYYNAQTNTFYYLLDETLYEVSLADMTQTAIVEGIPSAKYLVSANRKLIAYPNAAEDENVTAITIQNFETGEMYEKTCATGDLLLVLGFVENDLIYGCAHSADVIMTSDGQAILPLYELFIMSDNGEQKKDYTKDGVYIMNASVGDDTIYLTRARKQNQFFEEIDQDYISYKKEENNKMITTDTTYDSYAWNILDIVFPSNFYLSDTASYRKTKYGRAEAYKDMQVQTKTRDGAYYVFDNAGYIGEYETAGSAITRVVDDEAGLVVDSNGNTIYRCLAADSYNTVADEIKETPNPDANQSLLTCAYMCAQYAGGTLELTDAINCGTFEKVFEDYTNGVGINISGISLSTALYFLDRDIPFAACIDDGRYVLVISYNSTHIRYYDPVLGAEVKVTRKAFENSLSLQSNTMYTFSVQ</sequence>
<dbReference type="KEGG" id="wcp:H9Q76_01440"/>
<gene>
    <name evidence="1" type="ORF">H9Q76_01440</name>
</gene>
<evidence type="ECO:0000313" key="1">
    <source>
        <dbReference type="EMBL" id="QNM00005.1"/>
    </source>
</evidence>
<protein>
    <recommendedName>
        <fullName evidence="3">Peptidase C39 domain-containing protein</fullName>
    </recommendedName>
</protein>
<dbReference type="RefSeq" id="WP_249321414.1">
    <property type="nucleotide sequence ID" value="NZ_CP060632.1"/>
</dbReference>
<proteinExistence type="predicted"/>
<accession>A0A7G9FN73</accession>
<evidence type="ECO:0008006" key="3">
    <source>
        <dbReference type="Google" id="ProtNLM"/>
    </source>
</evidence>
<organism evidence="1 2">
    <name type="scientific">Wujia chipingensis</name>
    <dbReference type="NCBI Taxonomy" id="2763670"/>
    <lineage>
        <taxon>Bacteria</taxon>
        <taxon>Bacillati</taxon>
        <taxon>Bacillota</taxon>
        <taxon>Clostridia</taxon>
        <taxon>Lachnospirales</taxon>
        <taxon>Lachnospiraceae</taxon>
        <taxon>Wujia</taxon>
    </lineage>
</organism>
<dbReference type="AlphaFoldDB" id="A0A7G9FN73"/>
<dbReference type="EMBL" id="CP060632">
    <property type="protein sequence ID" value="QNM00005.1"/>
    <property type="molecule type" value="Genomic_DNA"/>
</dbReference>